<dbReference type="GO" id="GO:0006821">
    <property type="term" value="P:chloride transport"/>
    <property type="evidence" value="ECO:0007669"/>
    <property type="project" value="InterPro"/>
</dbReference>
<protein>
    <recommendedName>
        <fullName evidence="4">Methylosome subunit pICln</fullName>
    </recommendedName>
</protein>
<evidence type="ECO:0000256" key="4">
    <source>
        <dbReference type="ARBA" id="ARBA00015653"/>
    </source>
</evidence>
<dbReference type="RefSeq" id="XP_022088178.1">
    <property type="nucleotide sequence ID" value="XM_022232486.1"/>
</dbReference>
<dbReference type="GO" id="GO:0006884">
    <property type="term" value="P:cell volume homeostasis"/>
    <property type="evidence" value="ECO:0007669"/>
    <property type="project" value="InterPro"/>
</dbReference>
<evidence type="ECO:0000256" key="3">
    <source>
        <dbReference type="ARBA" id="ARBA00007054"/>
    </source>
</evidence>
<evidence type="ECO:0000313" key="10">
    <source>
        <dbReference type="RefSeq" id="XP_022088178.1"/>
    </source>
</evidence>
<comment type="subcellular location">
    <subcellularLocation>
        <location evidence="2">Cytoplasm</location>
    </subcellularLocation>
    <subcellularLocation>
        <location evidence="1">Nucleus</location>
    </subcellularLocation>
</comment>
<dbReference type="GO" id="GO:0005681">
    <property type="term" value="C:spliceosomal complex"/>
    <property type="evidence" value="ECO:0007669"/>
    <property type="project" value="TreeGrafter"/>
</dbReference>
<organism evidence="9 10">
    <name type="scientific">Acanthaster planci</name>
    <name type="common">Crown-of-thorns starfish</name>
    <dbReference type="NCBI Taxonomy" id="133434"/>
    <lineage>
        <taxon>Eukaryota</taxon>
        <taxon>Metazoa</taxon>
        <taxon>Echinodermata</taxon>
        <taxon>Eleutherozoa</taxon>
        <taxon>Asterozoa</taxon>
        <taxon>Asteroidea</taxon>
        <taxon>Valvatacea</taxon>
        <taxon>Valvatida</taxon>
        <taxon>Acanthasteridae</taxon>
        <taxon>Acanthaster</taxon>
    </lineage>
</organism>
<comment type="function">
    <text evidence="7">Involved in both the assembly of spliceosomal snRNPs and the methylation of Sm proteins. Chaperone that regulates the assembly of spliceosomal U1, U2, U4 and U5 small nuclear ribonucleoproteins (snRNPs), the building blocks of the spliceosome, and thereby plays an important role in the splicing of cellular pre-mRNAs. Most spliceosomal snRNPs contain a common set of Sm proteins SNRPB, SNRPD1, SNRPD2, SNRPD3, SNRPE, SNRPF and SNRPG that assemble in a heptameric protein ring on the Sm site of the small nuclear RNA to form the core snRNP (Sm core). In the cytosol, the Sm proteins SNRPD1, SNRPD2, SNRPE, SNRPF and SNRPG are trapped in an inactive 6S pICln-Sm complex by the chaperone CLNS1A that controls the assembly of the core snRNP. Dissociation by the SMN complex of CLNS1A from the trapped Sm proteins and their transfer to an SMN-Sm complex triggers the assembly of core snRNPs and their transport to the nucleus.</text>
</comment>
<dbReference type="InterPro" id="IPR003521">
    <property type="entry name" value="ICln"/>
</dbReference>
<evidence type="ECO:0000256" key="2">
    <source>
        <dbReference type="ARBA" id="ARBA00004496"/>
    </source>
</evidence>
<comment type="similarity">
    <text evidence="3">Belongs to the pICln (TC 1.A.47) family.</text>
</comment>
<feature type="region of interest" description="Disordered" evidence="8">
    <location>
        <begin position="139"/>
        <end position="238"/>
    </location>
</feature>
<dbReference type="PRINTS" id="PR01348">
    <property type="entry name" value="ICLNCHANNEL"/>
</dbReference>
<dbReference type="InterPro" id="IPR011993">
    <property type="entry name" value="PH-like_dom_sf"/>
</dbReference>
<accession>A0A8B7Y4Q6</accession>
<evidence type="ECO:0000256" key="7">
    <source>
        <dbReference type="ARBA" id="ARBA00045890"/>
    </source>
</evidence>
<feature type="compositionally biased region" description="Acidic residues" evidence="8">
    <location>
        <begin position="147"/>
        <end position="174"/>
    </location>
</feature>
<dbReference type="Gene3D" id="2.30.29.30">
    <property type="entry name" value="Pleckstrin-homology domain (PH domain)/Phosphotyrosine-binding domain (PTB)"/>
    <property type="match status" value="1"/>
</dbReference>
<dbReference type="OMA" id="YFMLDHK"/>
<gene>
    <name evidence="10" type="primary">LOC110977939</name>
</gene>
<dbReference type="InterPro" id="IPR039924">
    <property type="entry name" value="ICln/Lot5/Saf5"/>
</dbReference>
<reference evidence="10" key="1">
    <citation type="submission" date="2025-08" db="UniProtKB">
        <authorList>
            <consortium name="RefSeq"/>
        </authorList>
    </citation>
    <scope>IDENTIFICATION</scope>
</reference>
<dbReference type="GO" id="GO:0005886">
    <property type="term" value="C:plasma membrane"/>
    <property type="evidence" value="ECO:0007669"/>
    <property type="project" value="InterPro"/>
</dbReference>
<dbReference type="GO" id="GO:0034715">
    <property type="term" value="C:pICln-Sm protein complex"/>
    <property type="evidence" value="ECO:0007669"/>
    <property type="project" value="InterPro"/>
</dbReference>
<keyword evidence="6" id="KW-0539">Nucleus</keyword>
<name>A0A8B7Y4Q6_ACAPL</name>
<dbReference type="GO" id="GO:0034709">
    <property type="term" value="C:methylosome"/>
    <property type="evidence" value="ECO:0007669"/>
    <property type="project" value="InterPro"/>
</dbReference>
<feature type="compositionally biased region" description="Polar residues" evidence="8">
    <location>
        <begin position="187"/>
        <end position="197"/>
    </location>
</feature>
<dbReference type="PANTHER" id="PTHR21399:SF0">
    <property type="entry name" value="METHYLOSOME SUBUNIT PICLN"/>
    <property type="match status" value="1"/>
</dbReference>
<evidence type="ECO:0000256" key="5">
    <source>
        <dbReference type="ARBA" id="ARBA00022490"/>
    </source>
</evidence>
<dbReference type="OrthoDB" id="19714at2759"/>
<dbReference type="GO" id="GO:0045292">
    <property type="term" value="P:mRNA cis splicing, via spliceosome"/>
    <property type="evidence" value="ECO:0007669"/>
    <property type="project" value="TreeGrafter"/>
</dbReference>
<dbReference type="GO" id="GO:0000387">
    <property type="term" value="P:spliceosomal snRNP assembly"/>
    <property type="evidence" value="ECO:0007669"/>
    <property type="project" value="InterPro"/>
</dbReference>
<keyword evidence="9" id="KW-1185">Reference proteome</keyword>
<keyword evidence="5" id="KW-0963">Cytoplasm</keyword>
<sequence length="238" mass="25444">MSLLAPIHPPVEGLKHQQNNVLLHVERENLGKGSLFIAESCVAWINATGQGLKVPYPAISLHAVSRDLTAFPHECLYLMIDAAVMPEILQIPSFRDSGGAGDNNEDGTEEDVDGAIREFRFIPDDKQALEQMFSAMSSCQTLHPDPDDSEPSDEDYGDEFEDAEEGSDLEEGAEGVEGSRVSEVAGQDTQGQASASLNGHVGSGVIKTASQLADSGAQEEAMDTGQFADADAEMEPDH</sequence>
<dbReference type="GeneID" id="110977939"/>
<evidence type="ECO:0000256" key="8">
    <source>
        <dbReference type="SAM" id="MobiDB-lite"/>
    </source>
</evidence>
<dbReference type="AlphaFoldDB" id="A0A8B7Y4Q6"/>
<proteinExistence type="inferred from homology"/>
<dbReference type="Pfam" id="PF03517">
    <property type="entry name" value="Voldacs"/>
    <property type="match status" value="1"/>
</dbReference>
<dbReference type="GO" id="GO:0005829">
    <property type="term" value="C:cytosol"/>
    <property type="evidence" value="ECO:0007669"/>
    <property type="project" value="InterPro"/>
</dbReference>
<dbReference type="Proteomes" id="UP000694845">
    <property type="component" value="Unplaced"/>
</dbReference>
<dbReference type="KEGG" id="aplc:110977939"/>
<evidence type="ECO:0000256" key="6">
    <source>
        <dbReference type="ARBA" id="ARBA00023242"/>
    </source>
</evidence>
<evidence type="ECO:0000313" key="9">
    <source>
        <dbReference type="Proteomes" id="UP000694845"/>
    </source>
</evidence>
<dbReference type="PANTHER" id="PTHR21399">
    <property type="entry name" value="CHLORIDE CONDUCTANCE REGULATORY PROTEIN ICLN"/>
    <property type="match status" value="1"/>
</dbReference>
<evidence type="ECO:0000256" key="1">
    <source>
        <dbReference type="ARBA" id="ARBA00004123"/>
    </source>
</evidence>